<evidence type="ECO:0000256" key="3">
    <source>
        <dbReference type="SAM" id="SignalP"/>
    </source>
</evidence>
<proteinExistence type="predicted"/>
<feature type="compositionally biased region" description="Low complexity" evidence="1">
    <location>
        <begin position="36"/>
        <end position="47"/>
    </location>
</feature>
<evidence type="ECO:0000313" key="4">
    <source>
        <dbReference type="EMBL" id="KIK95339.1"/>
    </source>
</evidence>
<evidence type="ECO:0008006" key="6">
    <source>
        <dbReference type="Google" id="ProtNLM"/>
    </source>
</evidence>
<dbReference type="OrthoDB" id="2502001at2759"/>
<name>A0A0D0E3A9_9AGAM</name>
<evidence type="ECO:0000256" key="1">
    <source>
        <dbReference type="SAM" id="MobiDB-lite"/>
    </source>
</evidence>
<reference evidence="5" key="2">
    <citation type="submission" date="2015-01" db="EMBL/GenBank/DDBJ databases">
        <title>Evolutionary Origins and Diversification of the Mycorrhizal Mutualists.</title>
        <authorList>
            <consortium name="DOE Joint Genome Institute"/>
            <consortium name="Mycorrhizal Genomics Consortium"/>
            <person name="Kohler A."/>
            <person name="Kuo A."/>
            <person name="Nagy L.G."/>
            <person name="Floudas D."/>
            <person name="Copeland A."/>
            <person name="Barry K.W."/>
            <person name="Cichocki N."/>
            <person name="Veneault-Fourrey C."/>
            <person name="LaButti K."/>
            <person name="Lindquist E.A."/>
            <person name="Lipzen A."/>
            <person name="Lundell T."/>
            <person name="Morin E."/>
            <person name="Murat C."/>
            <person name="Riley R."/>
            <person name="Ohm R."/>
            <person name="Sun H."/>
            <person name="Tunlid A."/>
            <person name="Henrissat B."/>
            <person name="Grigoriev I.V."/>
            <person name="Hibbett D.S."/>
            <person name="Martin F."/>
        </authorList>
    </citation>
    <scope>NUCLEOTIDE SEQUENCE [LARGE SCALE GENOMIC DNA]</scope>
    <source>
        <strain evidence="5">Ve08.2h10</strain>
    </source>
</reference>
<dbReference type="Proteomes" id="UP000054538">
    <property type="component" value="Unassembled WGS sequence"/>
</dbReference>
<dbReference type="EMBL" id="KN825048">
    <property type="protein sequence ID" value="KIK95339.1"/>
    <property type="molecule type" value="Genomic_DNA"/>
</dbReference>
<dbReference type="InParanoid" id="A0A0D0E3A9"/>
<organism evidence="4 5">
    <name type="scientific">Paxillus rubicundulus Ve08.2h10</name>
    <dbReference type="NCBI Taxonomy" id="930991"/>
    <lineage>
        <taxon>Eukaryota</taxon>
        <taxon>Fungi</taxon>
        <taxon>Dikarya</taxon>
        <taxon>Basidiomycota</taxon>
        <taxon>Agaricomycotina</taxon>
        <taxon>Agaricomycetes</taxon>
        <taxon>Agaricomycetidae</taxon>
        <taxon>Boletales</taxon>
        <taxon>Paxilineae</taxon>
        <taxon>Paxillaceae</taxon>
        <taxon>Paxillus</taxon>
    </lineage>
</organism>
<feature type="chain" id="PRO_5002221046" description="Thioredoxin domain-containing protein" evidence="3">
    <location>
        <begin position="20"/>
        <end position="323"/>
    </location>
</feature>
<feature type="region of interest" description="Disordered" evidence="1">
    <location>
        <begin position="32"/>
        <end position="56"/>
    </location>
</feature>
<keyword evidence="3" id="KW-0732">Signal</keyword>
<protein>
    <recommendedName>
        <fullName evidence="6">Thioredoxin domain-containing protein</fullName>
    </recommendedName>
</protein>
<reference evidence="4 5" key="1">
    <citation type="submission" date="2014-04" db="EMBL/GenBank/DDBJ databases">
        <authorList>
            <consortium name="DOE Joint Genome Institute"/>
            <person name="Kuo A."/>
            <person name="Kohler A."/>
            <person name="Jargeat P."/>
            <person name="Nagy L.G."/>
            <person name="Floudas D."/>
            <person name="Copeland A."/>
            <person name="Barry K.W."/>
            <person name="Cichocki N."/>
            <person name="Veneault-Fourrey C."/>
            <person name="LaButti K."/>
            <person name="Lindquist E.A."/>
            <person name="Lipzen A."/>
            <person name="Lundell T."/>
            <person name="Morin E."/>
            <person name="Murat C."/>
            <person name="Sun H."/>
            <person name="Tunlid A."/>
            <person name="Henrissat B."/>
            <person name="Grigoriev I.V."/>
            <person name="Hibbett D.S."/>
            <person name="Martin F."/>
            <person name="Nordberg H.P."/>
            <person name="Cantor M.N."/>
            <person name="Hua S.X."/>
        </authorList>
    </citation>
    <scope>NUCLEOTIDE SEQUENCE [LARGE SCALE GENOMIC DNA]</scope>
    <source>
        <strain evidence="4 5">Ve08.2h10</strain>
    </source>
</reference>
<feature type="region of interest" description="Disordered" evidence="1">
    <location>
        <begin position="280"/>
        <end position="323"/>
    </location>
</feature>
<evidence type="ECO:0000313" key="5">
    <source>
        <dbReference type="Proteomes" id="UP000054538"/>
    </source>
</evidence>
<feature type="signal peptide" evidence="3">
    <location>
        <begin position="1"/>
        <end position="19"/>
    </location>
</feature>
<feature type="compositionally biased region" description="Low complexity" evidence="1">
    <location>
        <begin position="288"/>
        <end position="309"/>
    </location>
</feature>
<evidence type="ECO:0000256" key="2">
    <source>
        <dbReference type="SAM" id="Phobius"/>
    </source>
</evidence>
<keyword evidence="2" id="KW-0812">Transmembrane</keyword>
<feature type="transmembrane region" description="Helical" evidence="2">
    <location>
        <begin position="259"/>
        <end position="276"/>
    </location>
</feature>
<dbReference type="HOGENOM" id="CLU_061858_0_0_1"/>
<dbReference type="AlphaFoldDB" id="A0A0D0E3A9"/>
<accession>A0A0D0E3A9</accession>
<keyword evidence="2" id="KW-0472">Membrane</keyword>
<sequence length="323" mass="35661">MRPLALIPGLFAVAELANAQYFSAGWAPGQPVPTIPAHQQPPAARPAETAKKHSITPPKPSFLDNLVTGGPVSAFTSLIGFNISGTPEAVWDARIPLITDSNYADMIVNEEMTPEEEENRVWFIVITVTAGQPDGVSKFVDTTFDAAYNYTLEKGDLEHVRFGRIDYLDVTAITTRWAVWSAPTLVVLKDRGKTLRFYKGGQLRLTDELLHQFLKNEVWRHKKPWTSAYAPGGDREWILDYLANTLSRIYSWIVRVPKWLMYVLSGAVATFVINILHKPSKKVESKPKAASNPVAPAAPAPKAEAKATATSGQKAANKRRGKK</sequence>
<keyword evidence="2" id="KW-1133">Transmembrane helix</keyword>
<keyword evidence="5" id="KW-1185">Reference proteome</keyword>
<gene>
    <name evidence="4" type="ORF">PAXRUDRAFT_827141</name>
</gene>